<dbReference type="PRINTS" id="PR00315">
    <property type="entry name" value="ELONGATNFCT"/>
</dbReference>
<keyword evidence="4" id="KW-0547">Nucleotide-binding</keyword>
<dbReference type="PANTHER" id="PTHR23115">
    <property type="entry name" value="TRANSLATION FACTOR"/>
    <property type="match status" value="1"/>
</dbReference>
<comment type="catalytic activity">
    <reaction evidence="9">
        <text>GTP + H2O = GDP + phosphate + H(+)</text>
        <dbReference type="Rhea" id="RHEA:19669"/>
        <dbReference type="ChEBI" id="CHEBI:15377"/>
        <dbReference type="ChEBI" id="CHEBI:15378"/>
        <dbReference type="ChEBI" id="CHEBI:37565"/>
        <dbReference type="ChEBI" id="CHEBI:43474"/>
        <dbReference type="ChEBI" id="CHEBI:58189"/>
    </reaction>
    <physiologicalReaction direction="left-to-right" evidence="9">
        <dbReference type="Rhea" id="RHEA:19670"/>
    </physiologicalReaction>
</comment>
<reference evidence="14" key="1">
    <citation type="submission" date="2023-07" db="EMBL/GenBank/DDBJ databases">
        <title>A draft genome of Kazachstania heterogenica Y-27499.</title>
        <authorList>
            <person name="Donic C."/>
            <person name="Kralova J.S."/>
            <person name="Fidel L."/>
            <person name="Ben-Dor S."/>
            <person name="Jung S."/>
        </authorList>
    </citation>
    <scope>NUCLEOTIDE SEQUENCE [LARGE SCALE GENOMIC DNA]</scope>
    <source>
        <strain evidence="14">Y27499</strain>
    </source>
</reference>
<dbReference type="InterPro" id="IPR009000">
    <property type="entry name" value="Transl_B-barrel_sf"/>
</dbReference>
<organism evidence="13 14">
    <name type="scientific">Arxiozyma heterogenica</name>
    <dbReference type="NCBI Taxonomy" id="278026"/>
    <lineage>
        <taxon>Eukaryota</taxon>
        <taxon>Fungi</taxon>
        <taxon>Dikarya</taxon>
        <taxon>Ascomycota</taxon>
        <taxon>Saccharomycotina</taxon>
        <taxon>Saccharomycetes</taxon>
        <taxon>Saccharomycetales</taxon>
        <taxon>Saccharomycetaceae</taxon>
        <taxon>Arxiozyma</taxon>
    </lineage>
</organism>
<dbReference type="SUPFAM" id="SSF52540">
    <property type="entry name" value="P-loop containing nucleoside triphosphate hydrolases"/>
    <property type="match status" value="1"/>
</dbReference>
<dbReference type="InterPro" id="IPR009001">
    <property type="entry name" value="Transl_elong_EF1A/Init_IF2_C"/>
</dbReference>
<dbReference type="Pfam" id="PF08938">
    <property type="entry name" value="HBS1_N"/>
    <property type="match status" value="1"/>
</dbReference>
<proteinExistence type="inferred from homology"/>
<evidence type="ECO:0000259" key="12">
    <source>
        <dbReference type="PROSITE" id="PS51722"/>
    </source>
</evidence>
<keyword evidence="14" id="KW-1185">Reference proteome</keyword>
<evidence type="ECO:0000313" key="14">
    <source>
        <dbReference type="Proteomes" id="UP001306508"/>
    </source>
</evidence>
<dbReference type="PROSITE" id="PS51722">
    <property type="entry name" value="G_TR_2"/>
    <property type="match status" value="1"/>
</dbReference>
<dbReference type="CDD" id="cd04093">
    <property type="entry name" value="HBS1_C_III"/>
    <property type="match status" value="1"/>
</dbReference>
<evidence type="ECO:0000256" key="1">
    <source>
        <dbReference type="ARBA" id="ARBA00004496"/>
    </source>
</evidence>
<dbReference type="InterPro" id="IPR000795">
    <property type="entry name" value="T_Tr_GTP-bd_dom"/>
</dbReference>
<evidence type="ECO:0000256" key="5">
    <source>
        <dbReference type="ARBA" id="ARBA00022801"/>
    </source>
</evidence>
<dbReference type="InterPro" id="IPR050100">
    <property type="entry name" value="TRAFAC_GTPase_members"/>
</dbReference>
<evidence type="ECO:0000256" key="2">
    <source>
        <dbReference type="ARBA" id="ARBA00007249"/>
    </source>
</evidence>
<dbReference type="CDD" id="cd01883">
    <property type="entry name" value="EF1_alpha"/>
    <property type="match status" value="1"/>
</dbReference>
<dbReference type="FunFam" id="3.40.50.300:FF:000204">
    <property type="entry name" value="Translation elongation factor Tu"/>
    <property type="match status" value="1"/>
</dbReference>
<dbReference type="InterPro" id="IPR054696">
    <property type="entry name" value="GTP-eEF1A_C"/>
</dbReference>
<comment type="similarity">
    <text evidence="2">Belongs to the TRAFAC class translation factor GTPase superfamily. Classic translation factor GTPase family. EF-Tu/EF-1A subfamily.</text>
</comment>
<keyword evidence="3" id="KW-0963">Cytoplasm</keyword>
<dbReference type="InterPro" id="IPR031157">
    <property type="entry name" value="G_TR_CS"/>
</dbReference>
<evidence type="ECO:0000256" key="3">
    <source>
        <dbReference type="ARBA" id="ARBA00022490"/>
    </source>
</evidence>
<evidence type="ECO:0000313" key="13">
    <source>
        <dbReference type="EMBL" id="KAK5781291.1"/>
    </source>
</evidence>
<sequence>MSHYDEDDYYDEQGDMPEFQDEAELDDYLTDEEYDLMNEIIPQLKKDMAEYHGWTTFDLKLSLLDTDFNIDDALHDLKKRFKRKKKQADADINTSMSNLKIGSNTQPIEQTKKFTSQLRTDDDIIFISDNEDSNAISSLDQWVRDDKVEEKFIKPYKRILEPTKPRNPIDLKKYLQSPTFKPHLSFVVLGHVDAGKSTLMGRLLYDIGAVDQNKIRKLKKESEQIGKGSFHLAWVMDQTVEERERGVTVSICTSDFSTSNVDFTIVDAPGHRDFVPNAIAGVSQADVAILTIDCGINAFESGFNLDGQTKEHTLLARSMNIGTIVVAMNKMDSVNWSSERFYEIQAELSTYFDQIGYQKDKIKWVPLSGYSGEGVYKIPYPSEQNWYKGPSLVDTLEDVAKTNYSHLNDLDSFCKEIKEKPFIFSILEVTTTKKHDESILSGRVESGSIQPGETITVYPSEQSCLVDKILSGREQTSRDIALKGDFVTLKLRHSHPKDIQNGDLCSSVGYHIKSTRRFKIRLSTFNMDRPLLPGTSVMLFRGVYEEPARVNKLISLVDSKDPSKILKKRVKHLPSNQTAIIEIELTERRRWIPLVTIDENKHIGRVILRKDGRSIGTGVILDVE</sequence>
<dbReference type="Gene3D" id="2.40.30.10">
    <property type="entry name" value="Translation factors"/>
    <property type="match status" value="2"/>
</dbReference>
<dbReference type="InterPro" id="IPR015033">
    <property type="entry name" value="HBS1-like_N"/>
</dbReference>
<keyword evidence="5" id="KW-0378">Hydrolase</keyword>
<comment type="subcellular location">
    <subcellularLocation>
        <location evidence="1">Cytoplasm</location>
    </subcellularLocation>
</comment>
<dbReference type="GO" id="GO:0005525">
    <property type="term" value="F:GTP binding"/>
    <property type="evidence" value="ECO:0007669"/>
    <property type="project" value="UniProtKB-KW"/>
</dbReference>
<feature type="domain" description="Tr-type G" evidence="12">
    <location>
        <begin position="181"/>
        <end position="404"/>
    </location>
</feature>
<dbReference type="PROSITE" id="PS00301">
    <property type="entry name" value="G_TR_1"/>
    <property type="match status" value="1"/>
</dbReference>
<dbReference type="GO" id="GO:1990533">
    <property type="term" value="C:Dom34-Hbs1 complex"/>
    <property type="evidence" value="ECO:0007669"/>
    <property type="project" value="UniProtKB-ARBA"/>
</dbReference>
<accession>A0AAN7ZYK0</accession>
<evidence type="ECO:0000256" key="7">
    <source>
        <dbReference type="ARBA" id="ARBA00022917"/>
    </source>
</evidence>
<dbReference type="SUPFAM" id="SSF50447">
    <property type="entry name" value="Translation proteins"/>
    <property type="match status" value="1"/>
</dbReference>
<comment type="caution">
    <text evidence="13">The sequence shown here is derived from an EMBL/GenBank/DDBJ whole genome shotgun (WGS) entry which is preliminary data.</text>
</comment>
<dbReference type="GO" id="GO:0006412">
    <property type="term" value="P:translation"/>
    <property type="evidence" value="ECO:0007669"/>
    <property type="project" value="UniProtKB-KW"/>
</dbReference>
<dbReference type="Pfam" id="PF00009">
    <property type="entry name" value="GTP_EFTU"/>
    <property type="match status" value="1"/>
</dbReference>
<dbReference type="InterPro" id="IPR027417">
    <property type="entry name" value="P-loop_NTPase"/>
</dbReference>
<dbReference type="AlphaFoldDB" id="A0AAN7ZYK0"/>
<dbReference type="Pfam" id="PF22594">
    <property type="entry name" value="GTP-eEF1A_C"/>
    <property type="match status" value="1"/>
</dbReference>
<dbReference type="GO" id="GO:0003924">
    <property type="term" value="F:GTPase activity"/>
    <property type="evidence" value="ECO:0007669"/>
    <property type="project" value="InterPro"/>
</dbReference>
<dbReference type="EMBL" id="JAWIZZ010000036">
    <property type="protein sequence ID" value="KAK5781291.1"/>
    <property type="molecule type" value="Genomic_DNA"/>
</dbReference>
<dbReference type="SUPFAM" id="SSF50465">
    <property type="entry name" value="EF-Tu/eEF-1alpha/eIF2-gamma C-terminal domain"/>
    <property type="match status" value="1"/>
</dbReference>
<comment type="subunit">
    <text evidence="10">Component of the Dom34-Hbs1 complex, also named Pelota-HBS1L complex, composed of dom34 and hbs1.</text>
</comment>
<dbReference type="FunFam" id="2.40.30.10:FF:000070">
    <property type="entry name" value="Translation elongation factor EF-1 subunit"/>
    <property type="match status" value="1"/>
</dbReference>
<protein>
    <recommendedName>
        <fullName evidence="11">Elongation factor 1 alpha-like protein</fullName>
    </recommendedName>
</protein>
<evidence type="ECO:0000256" key="4">
    <source>
        <dbReference type="ARBA" id="ARBA00022741"/>
    </source>
</evidence>
<dbReference type="Proteomes" id="UP001306508">
    <property type="component" value="Unassembled WGS sequence"/>
</dbReference>
<dbReference type="GO" id="GO:0005737">
    <property type="term" value="C:cytoplasm"/>
    <property type="evidence" value="ECO:0007669"/>
    <property type="project" value="UniProtKB-SubCell"/>
</dbReference>
<evidence type="ECO:0000256" key="10">
    <source>
        <dbReference type="ARBA" id="ARBA00063537"/>
    </source>
</evidence>
<evidence type="ECO:0000256" key="8">
    <source>
        <dbReference type="ARBA" id="ARBA00023134"/>
    </source>
</evidence>
<keyword evidence="6" id="KW-0810">Translation regulation</keyword>
<evidence type="ECO:0000256" key="6">
    <source>
        <dbReference type="ARBA" id="ARBA00022845"/>
    </source>
</evidence>
<keyword evidence="7" id="KW-0648">Protein biosynthesis</keyword>
<keyword evidence="8" id="KW-0342">GTP-binding</keyword>
<dbReference type="Gene3D" id="3.40.50.300">
    <property type="entry name" value="P-loop containing nucleotide triphosphate hydrolases"/>
    <property type="match status" value="1"/>
</dbReference>
<evidence type="ECO:0000256" key="9">
    <source>
        <dbReference type="ARBA" id="ARBA00049117"/>
    </source>
</evidence>
<evidence type="ECO:0000256" key="11">
    <source>
        <dbReference type="ARBA" id="ARBA00074866"/>
    </source>
</evidence>
<gene>
    <name evidence="13" type="ORF">RI543_001131</name>
</gene>
<name>A0AAN7ZYK0_9SACH</name>
<dbReference type="GO" id="GO:0006417">
    <property type="term" value="P:regulation of translation"/>
    <property type="evidence" value="ECO:0007669"/>
    <property type="project" value="UniProtKB-KW"/>
</dbReference>